<gene>
    <name evidence="3" type="ORF">B5766_06765</name>
</gene>
<sequence>MARASGREGARRPRVPPEDRLFSLVLALSATSRGLLKSEIFGTVRGYAETDGRASERDLDNLSRQFERDKDELRRLGIPLETSDVLDGNNNQLTRYFIPQTEYQLPEETRFTPEEFALLGLAGEVWREASLSEDSQHALMKLRALGVEPRELMIGYAPRVRAREPAFALVQRALEERQALAFLYLKPGDTVPRRRLVDVHALVLHEGRWHLHGIDLDAKDARTFLLSRIVGDASLVRGAPLPPPPVGVADEVLAELANIRAKNIAEVTVAVGSDAEVRLTKRAFETVENTGVIRLHFTDAAVLADDLAGFGPEVRVLSPPELREAVQRRLETVLAAHVDADADRPVASRTGGDS</sequence>
<dbReference type="InterPro" id="IPR051534">
    <property type="entry name" value="CBASS_pafABC_assoc_protein"/>
</dbReference>
<dbReference type="AlphaFoldDB" id="A0A2A6FQX5"/>
<reference evidence="4" key="1">
    <citation type="submission" date="2017-03" db="EMBL/GenBank/DDBJ databases">
        <authorList>
            <person name="Lund M.B."/>
        </authorList>
    </citation>
    <scope>NUCLEOTIDE SEQUENCE [LARGE SCALE GENOMIC DNA]</scope>
</reference>
<evidence type="ECO:0000313" key="3">
    <source>
        <dbReference type="EMBL" id="PDQ35295.1"/>
    </source>
</evidence>
<dbReference type="InterPro" id="IPR057727">
    <property type="entry name" value="WCX_dom"/>
</dbReference>
<dbReference type="InterPro" id="IPR026881">
    <property type="entry name" value="WYL_dom"/>
</dbReference>
<evidence type="ECO:0000259" key="2">
    <source>
        <dbReference type="Pfam" id="PF25583"/>
    </source>
</evidence>
<evidence type="ECO:0000259" key="1">
    <source>
        <dbReference type="Pfam" id="PF13280"/>
    </source>
</evidence>
<dbReference type="PROSITE" id="PS52050">
    <property type="entry name" value="WYL"/>
    <property type="match status" value="1"/>
</dbReference>
<dbReference type="EMBL" id="NAEP01000036">
    <property type="protein sequence ID" value="PDQ35295.1"/>
    <property type="molecule type" value="Genomic_DNA"/>
</dbReference>
<feature type="domain" description="WYL" evidence="1">
    <location>
        <begin position="166"/>
        <end position="229"/>
    </location>
</feature>
<dbReference type="PANTHER" id="PTHR34580">
    <property type="match status" value="1"/>
</dbReference>
<dbReference type="Proteomes" id="UP000219994">
    <property type="component" value="Unassembled WGS sequence"/>
</dbReference>
<comment type="caution">
    <text evidence="3">The sequence shown here is derived from an EMBL/GenBank/DDBJ whole genome shotgun (WGS) entry which is preliminary data.</text>
</comment>
<feature type="domain" description="WCX" evidence="2">
    <location>
        <begin position="266"/>
        <end position="333"/>
    </location>
</feature>
<name>A0A2A6FQX5_9MICO</name>
<dbReference type="Pfam" id="PF13280">
    <property type="entry name" value="WYL"/>
    <property type="match status" value="1"/>
</dbReference>
<dbReference type="Pfam" id="PF25583">
    <property type="entry name" value="WCX"/>
    <property type="match status" value="1"/>
</dbReference>
<dbReference type="PANTHER" id="PTHR34580:SF3">
    <property type="entry name" value="PROTEIN PAFB"/>
    <property type="match status" value="1"/>
</dbReference>
<proteinExistence type="predicted"/>
<protein>
    <submittedName>
        <fullName evidence="3">Uncharacterized protein</fullName>
    </submittedName>
</protein>
<accession>A0A2A6FQX5</accession>
<organism evidence="3 4">
    <name type="scientific">Candidatus Lumbricidiphila eiseniae</name>
    <dbReference type="NCBI Taxonomy" id="1969409"/>
    <lineage>
        <taxon>Bacteria</taxon>
        <taxon>Bacillati</taxon>
        <taxon>Actinomycetota</taxon>
        <taxon>Actinomycetes</taxon>
        <taxon>Micrococcales</taxon>
        <taxon>Microbacteriaceae</taxon>
        <taxon>Candidatus Lumbricidiphila</taxon>
    </lineage>
</organism>
<evidence type="ECO:0000313" key="4">
    <source>
        <dbReference type="Proteomes" id="UP000219994"/>
    </source>
</evidence>